<evidence type="ECO:0000313" key="2">
    <source>
        <dbReference type="EMBL" id="PKQ61633.1"/>
    </source>
</evidence>
<reference evidence="2 3" key="1">
    <citation type="journal article" date="2017" name="Front. Microbiol.">
        <title>Labilibaculum manganireducens gen. nov., sp. nov. and Labilibaculum filiforme sp. nov., Novel Bacteroidetes Isolated from Subsurface Sediments of the Baltic Sea.</title>
        <authorList>
            <person name="Vandieken V."/>
            <person name="Marshall I.P."/>
            <person name="Niemann H."/>
            <person name="Engelen B."/>
            <person name="Cypionka H."/>
        </authorList>
    </citation>
    <scope>NUCLEOTIDE SEQUENCE [LARGE SCALE GENOMIC DNA]</scope>
    <source>
        <strain evidence="2 3">59.10-2M</strain>
    </source>
</reference>
<evidence type="ECO:0000313" key="3">
    <source>
        <dbReference type="Proteomes" id="UP000233618"/>
    </source>
</evidence>
<name>A0A2N3HUA5_9BACT</name>
<dbReference type="AlphaFoldDB" id="A0A2N3HUA5"/>
<dbReference type="Gene3D" id="2.40.160.20">
    <property type="match status" value="1"/>
</dbReference>
<dbReference type="Pfam" id="PF16961">
    <property type="entry name" value="OmpA_like"/>
    <property type="match status" value="1"/>
</dbReference>
<evidence type="ECO:0008006" key="4">
    <source>
        <dbReference type="Google" id="ProtNLM"/>
    </source>
</evidence>
<comment type="caution">
    <text evidence="2">The sequence shown here is derived from an EMBL/GenBank/DDBJ whole genome shotgun (WGS) entry which is preliminary data.</text>
</comment>
<evidence type="ECO:0000256" key="1">
    <source>
        <dbReference type="SAM" id="SignalP"/>
    </source>
</evidence>
<dbReference type="RefSeq" id="WP_101311433.1">
    <property type="nucleotide sequence ID" value="NZ_MVDE01000043.1"/>
</dbReference>
<feature type="chain" id="PRO_5014871895" description="Outer membrane protein beta-barrel domain-containing protein" evidence="1">
    <location>
        <begin position="22"/>
        <end position="286"/>
    </location>
</feature>
<organism evidence="2 3">
    <name type="scientific">Labilibaculum manganireducens</name>
    <dbReference type="NCBI Taxonomy" id="1940525"/>
    <lineage>
        <taxon>Bacteria</taxon>
        <taxon>Pseudomonadati</taxon>
        <taxon>Bacteroidota</taxon>
        <taxon>Bacteroidia</taxon>
        <taxon>Marinilabiliales</taxon>
        <taxon>Marinifilaceae</taxon>
        <taxon>Labilibaculum</taxon>
    </lineage>
</organism>
<dbReference type="Proteomes" id="UP000233618">
    <property type="component" value="Unassembled WGS sequence"/>
</dbReference>
<dbReference type="EMBL" id="MVDE01000043">
    <property type="protein sequence ID" value="PKQ61633.1"/>
    <property type="molecule type" value="Genomic_DNA"/>
</dbReference>
<protein>
    <recommendedName>
        <fullName evidence="4">Outer membrane protein beta-barrel domain-containing protein</fullName>
    </recommendedName>
</protein>
<keyword evidence="1" id="KW-0732">Signal</keyword>
<proteinExistence type="predicted"/>
<feature type="signal peptide" evidence="1">
    <location>
        <begin position="1"/>
        <end position="21"/>
    </location>
</feature>
<accession>A0A2N3HUA5</accession>
<sequence length="286" mass="31526">MCRKIISLISLSLLLCTAVYSQGKMELLPKKGNFTVALVLGDNDVTDIDPAVLPNYSVYDNFSNYYVSRLGADDNFSVKQPASITNMAGVSLNYFLSDKISLNLFGSYGYKSTPGEEAYSGVSPMSDSKGNVIEGSEIPAIQGSPETTNHKLYLSAGADYHFKFDQDVKALRNTDFYLGGRFNFMYERLEKNQISWLKDDKGDYSVNSEGGGVATAEAIGFGGALVGGVDYYFTQSLFIGLEVNVFNFMYQHTEIVKMPGVQGADQKTTFMNAMSYPRLKIGFKIF</sequence>
<dbReference type="InterPro" id="IPR031585">
    <property type="entry name" value="OmpA_OmpF-like"/>
</dbReference>
<keyword evidence="3" id="KW-1185">Reference proteome</keyword>
<gene>
    <name evidence="2" type="ORF">BZG01_19005</name>
</gene>